<evidence type="ECO:0000313" key="8">
    <source>
        <dbReference type="EMBL" id="KAF2191556.1"/>
    </source>
</evidence>
<dbReference type="EMBL" id="ML994617">
    <property type="protein sequence ID" value="KAF2191556.1"/>
    <property type="molecule type" value="Genomic_DNA"/>
</dbReference>
<gene>
    <name evidence="8" type="ORF">K469DRAFT_373793</name>
</gene>
<dbReference type="PANTHER" id="PTHR31845:SF10">
    <property type="entry name" value="ZN(II)2CYS6 TRANSCRIPTION FACTOR (EUROFUNG)"/>
    <property type="match status" value="1"/>
</dbReference>
<dbReference type="SMART" id="SM00066">
    <property type="entry name" value="GAL4"/>
    <property type="match status" value="1"/>
</dbReference>
<proteinExistence type="predicted"/>
<dbReference type="Pfam" id="PF00172">
    <property type="entry name" value="Zn_clus"/>
    <property type="match status" value="1"/>
</dbReference>
<protein>
    <recommendedName>
        <fullName evidence="7">Zn(2)-C6 fungal-type domain-containing protein</fullName>
    </recommendedName>
</protein>
<dbReference type="Gene3D" id="4.10.240.10">
    <property type="entry name" value="Zn(2)-C6 fungal-type DNA-binding domain"/>
    <property type="match status" value="1"/>
</dbReference>
<dbReference type="InterPro" id="IPR036864">
    <property type="entry name" value="Zn2-C6_fun-type_DNA-bd_sf"/>
</dbReference>
<comment type="subcellular location">
    <subcellularLocation>
        <location evidence="1">Nucleus</location>
    </subcellularLocation>
</comment>
<name>A0A6A6ENP0_9PEZI</name>
<keyword evidence="3" id="KW-0238">DNA-binding</keyword>
<keyword evidence="4" id="KW-0804">Transcription</keyword>
<dbReference type="GO" id="GO:0000976">
    <property type="term" value="F:transcription cis-regulatory region binding"/>
    <property type="evidence" value="ECO:0007669"/>
    <property type="project" value="TreeGrafter"/>
</dbReference>
<evidence type="ECO:0000256" key="3">
    <source>
        <dbReference type="ARBA" id="ARBA00023125"/>
    </source>
</evidence>
<dbReference type="OrthoDB" id="5226580at2759"/>
<organism evidence="8 9">
    <name type="scientific">Zopfia rhizophila CBS 207.26</name>
    <dbReference type="NCBI Taxonomy" id="1314779"/>
    <lineage>
        <taxon>Eukaryota</taxon>
        <taxon>Fungi</taxon>
        <taxon>Dikarya</taxon>
        <taxon>Ascomycota</taxon>
        <taxon>Pezizomycotina</taxon>
        <taxon>Dothideomycetes</taxon>
        <taxon>Dothideomycetes incertae sedis</taxon>
        <taxon>Zopfiaceae</taxon>
        <taxon>Zopfia</taxon>
    </lineage>
</organism>
<dbReference type="PANTHER" id="PTHR31845">
    <property type="entry name" value="FINGER DOMAIN PROTEIN, PUTATIVE-RELATED"/>
    <property type="match status" value="1"/>
</dbReference>
<feature type="domain" description="Zn(2)-C6 fungal-type" evidence="7">
    <location>
        <begin position="12"/>
        <end position="44"/>
    </location>
</feature>
<dbReference type="InterPro" id="IPR051089">
    <property type="entry name" value="prtT"/>
</dbReference>
<feature type="region of interest" description="Disordered" evidence="6">
    <location>
        <begin position="46"/>
        <end position="79"/>
    </location>
</feature>
<keyword evidence="5" id="KW-0539">Nucleus</keyword>
<evidence type="ECO:0000256" key="4">
    <source>
        <dbReference type="ARBA" id="ARBA00023163"/>
    </source>
</evidence>
<dbReference type="InterPro" id="IPR001138">
    <property type="entry name" value="Zn2Cys6_DnaBD"/>
</dbReference>
<evidence type="ECO:0000313" key="9">
    <source>
        <dbReference type="Proteomes" id="UP000800200"/>
    </source>
</evidence>
<keyword evidence="9" id="KW-1185">Reference proteome</keyword>
<accession>A0A6A6ENP0</accession>
<dbReference type="AlphaFoldDB" id="A0A6A6ENP0"/>
<evidence type="ECO:0000256" key="1">
    <source>
        <dbReference type="ARBA" id="ARBA00004123"/>
    </source>
</evidence>
<sequence length="260" mass="29511">MPPVYTLPRAKACRNCATAKVKCEPEIGYTKCKRCTRNGLECLLREPSSRKRRQPDNAVQAEQKPNGPASQYPHLSSRPGTAIHPVVKANEFERSFGIYQKNMASYFPFVIIPQDPQSSDFIKEKPFVSLAITMLGCTHDLARQRVLTLQGREYIATHLVQRAEKTLDLLQGLLLWVHWYHFQFDLSYQRTAFMHLAMSLVVDLGLNKSPFTRSRLMKASDAANGFELKIDGIPDHTLDERRAFLGCLYLSSVYSFLGIA</sequence>
<dbReference type="PROSITE" id="PS50048">
    <property type="entry name" value="ZN2_CY6_FUNGAL_2"/>
    <property type="match status" value="1"/>
</dbReference>
<evidence type="ECO:0000256" key="6">
    <source>
        <dbReference type="SAM" id="MobiDB-lite"/>
    </source>
</evidence>
<keyword evidence="2" id="KW-0805">Transcription regulation</keyword>
<dbReference type="CDD" id="cd00067">
    <property type="entry name" value="GAL4"/>
    <property type="match status" value="1"/>
</dbReference>
<evidence type="ECO:0000256" key="2">
    <source>
        <dbReference type="ARBA" id="ARBA00023015"/>
    </source>
</evidence>
<evidence type="ECO:0000259" key="7">
    <source>
        <dbReference type="PROSITE" id="PS50048"/>
    </source>
</evidence>
<dbReference type="SUPFAM" id="SSF57701">
    <property type="entry name" value="Zn2/Cys6 DNA-binding domain"/>
    <property type="match status" value="1"/>
</dbReference>
<reference evidence="8" key="1">
    <citation type="journal article" date="2020" name="Stud. Mycol.">
        <title>101 Dothideomycetes genomes: a test case for predicting lifestyles and emergence of pathogens.</title>
        <authorList>
            <person name="Haridas S."/>
            <person name="Albert R."/>
            <person name="Binder M."/>
            <person name="Bloem J."/>
            <person name="Labutti K."/>
            <person name="Salamov A."/>
            <person name="Andreopoulos B."/>
            <person name="Baker S."/>
            <person name="Barry K."/>
            <person name="Bills G."/>
            <person name="Bluhm B."/>
            <person name="Cannon C."/>
            <person name="Castanera R."/>
            <person name="Culley D."/>
            <person name="Daum C."/>
            <person name="Ezra D."/>
            <person name="Gonzalez J."/>
            <person name="Henrissat B."/>
            <person name="Kuo A."/>
            <person name="Liang C."/>
            <person name="Lipzen A."/>
            <person name="Lutzoni F."/>
            <person name="Magnuson J."/>
            <person name="Mondo S."/>
            <person name="Nolan M."/>
            <person name="Ohm R."/>
            <person name="Pangilinan J."/>
            <person name="Park H.-J."/>
            <person name="Ramirez L."/>
            <person name="Alfaro M."/>
            <person name="Sun H."/>
            <person name="Tritt A."/>
            <person name="Yoshinaga Y."/>
            <person name="Zwiers L.-H."/>
            <person name="Turgeon B."/>
            <person name="Goodwin S."/>
            <person name="Spatafora J."/>
            <person name="Crous P."/>
            <person name="Grigoriev I."/>
        </authorList>
    </citation>
    <scope>NUCLEOTIDE SEQUENCE</scope>
    <source>
        <strain evidence="8">CBS 207.26</strain>
    </source>
</reference>
<dbReference type="GO" id="GO:0000981">
    <property type="term" value="F:DNA-binding transcription factor activity, RNA polymerase II-specific"/>
    <property type="evidence" value="ECO:0007669"/>
    <property type="project" value="InterPro"/>
</dbReference>
<dbReference type="Proteomes" id="UP000800200">
    <property type="component" value="Unassembled WGS sequence"/>
</dbReference>
<evidence type="ECO:0000256" key="5">
    <source>
        <dbReference type="ARBA" id="ARBA00023242"/>
    </source>
</evidence>
<dbReference type="GO" id="GO:0008270">
    <property type="term" value="F:zinc ion binding"/>
    <property type="evidence" value="ECO:0007669"/>
    <property type="project" value="InterPro"/>
</dbReference>
<dbReference type="PROSITE" id="PS00463">
    <property type="entry name" value="ZN2_CY6_FUNGAL_1"/>
    <property type="match status" value="1"/>
</dbReference>
<dbReference type="GO" id="GO:0005634">
    <property type="term" value="C:nucleus"/>
    <property type="evidence" value="ECO:0007669"/>
    <property type="project" value="UniProtKB-SubCell"/>
</dbReference>